<evidence type="ECO:0000313" key="1">
    <source>
        <dbReference type="EMBL" id="MBD8129058.1"/>
    </source>
</evidence>
<name>A0ACC5PWC1_ENTAG</name>
<proteinExistence type="predicted"/>
<dbReference type="EMBL" id="JACYNR010000031">
    <property type="protein sequence ID" value="MBD8129058.1"/>
    <property type="molecule type" value="Genomic_DNA"/>
</dbReference>
<protein>
    <submittedName>
        <fullName evidence="1">Host cell division inhibitory peptide Kil</fullName>
    </submittedName>
</protein>
<reference evidence="1 2" key="1">
    <citation type="journal article" date="2020" name="FEMS Microbiol. Ecol.">
        <title>Temporal dynamics of bacterial communities during seed development and maturation.</title>
        <authorList>
            <person name="Chesneau G."/>
            <person name="Torres-Cortes G."/>
            <person name="Briand M."/>
            <person name="Darrasse A."/>
            <person name="Preveaux A."/>
            <person name="Marais C."/>
            <person name="Jacques M.A."/>
            <person name="Shade A."/>
            <person name="Barret M."/>
        </authorList>
    </citation>
    <scope>NUCLEOTIDE SEQUENCE [LARGE SCALE GENOMIC DNA]</scope>
    <source>
        <strain evidence="1 2">CFBP13709</strain>
    </source>
</reference>
<dbReference type="Proteomes" id="UP000610459">
    <property type="component" value="Unassembled WGS sequence"/>
</dbReference>
<evidence type="ECO:0000313" key="2">
    <source>
        <dbReference type="Proteomes" id="UP000610459"/>
    </source>
</evidence>
<accession>A0ACC5PWC1</accession>
<organism evidence="1 2">
    <name type="scientific">Enterobacter agglomerans</name>
    <name type="common">Erwinia herbicola</name>
    <name type="synonym">Pantoea agglomerans</name>
    <dbReference type="NCBI Taxonomy" id="549"/>
    <lineage>
        <taxon>Bacteria</taxon>
        <taxon>Pseudomonadati</taxon>
        <taxon>Pseudomonadota</taxon>
        <taxon>Gammaproteobacteria</taxon>
        <taxon>Enterobacterales</taxon>
        <taxon>Erwiniaceae</taxon>
        <taxon>Pantoea</taxon>
        <taxon>Pantoea agglomerans group</taxon>
    </lineage>
</organism>
<comment type="caution">
    <text evidence="1">The sequence shown here is derived from an EMBL/GenBank/DDBJ whole genome shotgun (WGS) entry which is preliminary data.</text>
</comment>
<gene>
    <name evidence="1" type="primary">kil</name>
    <name evidence="1" type="ORF">IFT41_23460</name>
</gene>
<keyword evidence="2" id="KW-1185">Reference proteome</keyword>
<keyword evidence="1" id="KW-0131">Cell cycle</keyword>
<keyword evidence="1" id="KW-0132">Cell division</keyword>
<sequence length="45" mass="5066">MKLTRQQALCAARSKAAIAGFLGDANMWSEALWLYIYAIGYRTKI</sequence>